<keyword evidence="4" id="KW-1185">Reference proteome</keyword>
<evidence type="ECO:0000313" key="4">
    <source>
        <dbReference type="Proteomes" id="UP000612746"/>
    </source>
</evidence>
<gene>
    <name evidence="3" type="ORF">INT44_006441</name>
</gene>
<dbReference type="InterPro" id="IPR004147">
    <property type="entry name" value="ABC1_dom"/>
</dbReference>
<reference evidence="3" key="1">
    <citation type="submission" date="2020-12" db="EMBL/GenBank/DDBJ databases">
        <title>Metabolic potential, ecology and presence of endohyphal bacteria is reflected in genomic diversity of Mucoromycotina.</title>
        <authorList>
            <person name="Muszewska A."/>
            <person name="Okrasinska A."/>
            <person name="Steczkiewicz K."/>
            <person name="Drgas O."/>
            <person name="Orlowska M."/>
            <person name="Perlinska-Lenart U."/>
            <person name="Aleksandrzak-Piekarczyk T."/>
            <person name="Szatraj K."/>
            <person name="Zielenkiewicz U."/>
            <person name="Pilsyk S."/>
            <person name="Malc E."/>
            <person name="Mieczkowski P."/>
            <person name="Kruszewska J.S."/>
            <person name="Biernat P."/>
            <person name="Pawlowska J."/>
        </authorList>
    </citation>
    <scope>NUCLEOTIDE SEQUENCE</scope>
    <source>
        <strain evidence="3">WA0000051536</strain>
    </source>
</reference>
<protein>
    <recommendedName>
        <fullName evidence="2">ABC1 atypical kinase-like domain-containing protein</fullName>
    </recommendedName>
</protein>
<evidence type="ECO:0000256" key="1">
    <source>
        <dbReference type="ARBA" id="ARBA00009670"/>
    </source>
</evidence>
<feature type="domain" description="ABC1 atypical kinase-like" evidence="2">
    <location>
        <begin position="168"/>
        <end position="423"/>
    </location>
</feature>
<dbReference type="GO" id="GO:0007005">
    <property type="term" value="P:mitochondrion organization"/>
    <property type="evidence" value="ECO:0007669"/>
    <property type="project" value="TreeGrafter"/>
</dbReference>
<dbReference type="PANTHER" id="PTHR43173">
    <property type="entry name" value="ABC1 FAMILY PROTEIN"/>
    <property type="match status" value="1"/>
</dbReference>
<dbReference type="Proteomes" id="UP000612746">
    <property type="component" value="Unassembled WGS sequence"/>
</dbReference>
<dbReference type="InterPro" id="IPR011009">
    <property type="entry name" value="Kinase-like_dom_sf"/>
</dbReference>
<organism evidence="3 4">
    <name type="scientific">Umbelopsis vinacea</name>
    <dbReference type="NCBI Taxonomy" id="44442"/>
    <lineage>
        <taxon>Eukaryota</taxon>
        <taxon>Fungi</taxon>
        <taxon>Fungi incertae sedis</taxon>
        <taxon>Mucoromycota</taxon>
        <taxon>Mucoromycotina</taxon>
        <taxon>Umbelopsidomycetes</taxon>
        <taxon>Umbelopsidales</taxon>
        <taxon>Umbelopsidaceae</taxon>
        <taxon>Umbelopsis</taxon>
    </lineage>
</organism>
<dbReference type="CDD" id="cd13969">
    <property type="entry name" value="ADCK1-like"/>
    <property type="match status" value="1"/>
</dbReference>
<comment type="similarity">
    <text evidence="1">Belongs to the protein kinase superfamily. ADCK protein kinase family.</text>
</comment>
<dbReference type="Gene3D" id="1.10.510.10">
    <property type="entry name" value="Transferase(Phosphotransferase) domain 1"/>
    <property type="match status" value="1"/>
</dbReference>
<evidence type="ECO:0000313" key="3">
    <source>
        <dbReference type="EMBL" id="KAG2179593.1"/>
    </source>
</evidence>
<accession>A0A8H7PTK9</accession>
<dbReference type="InterPro" id="IPR045307">
    <property type="entry name" value="ADCK1_dom"/>
</dbReference>
<dbReference type="SUPFAM" id="SSF56112">
    <property type="entry name" value="Protein kinase-like (PK-like)"/>
    <property type="match status" value="1"/>
</dbReference>
<dbReference type="OrthoDB" id="427480at2759"/>
<dbReference type="GO" id="GO:0005743">
    <property type="term" value="C:mitochondrial inner membrane"/>
    <property type="evidence" value="ECO:0007669"/>
    <property type="project" value="TreeGrafter"/>
</dbReference>
<dbReference type="Pfam" id="PF03109">
    <property type="entry name" value="ABC1"/>
    <property type="match status" value="1"/>
</dbReference>
<sequence length="596" mass="68379">MSFALRWASCLPKLQAGSVSAYRPAAHSFTSPRAFRNSSTMTFPPSQKRPLARRLLKPLSITASTALVGTVLYYNHEPSRHFMCAIERCGRAGLVGVRVAINYKLMLSKTYKDSEEEARAKSNCHTRSANLVLKALQKSGGIYIKLGQHVSAMVYILPPEWTSTMAILQDKCPPTPYQEIEELFQHDMGTSLDDLFSEFDPVPIGVASLAQVHRARLRSTGQEVAVKMQHPFLDEFCKIDMDTVSFILSTIKRVFPEFGFEWLSEEMNESLPQELNFVFEANNANQVRENFKELMEKKKTALIIPKIVWAHRRILCMEFIRGQRIDNLAYMEEHNIDSNRVSIELTRIFSEMIYNHGFVHCDPHPGNVLIRPAKKSRFGTGVNFEIVLLDHGLYRTLDDQLRTDYAHLWTSLIRGNEEDIKKYSLRVGGTSAHRLFASVMTGRSWDTVNTQDLSTERSQTELEKMTEGAFELLIDIAGLLANMPRIVLLLLKTNDLLRSVDEVLRTDLDYHMTYVVMGRYCAKAVWDDIRSTLLHKIHHYGLSLKLAKELISAWYEFESLEIMLWLYQTKSLWTDRIKHFKASTVLPSNHTYQQTL</sequence>
<dbReference type="PANTHER" id="PTHR43173:SF19">
    <property type="entry name" value="AARF DOMAIN-CONTAINING PROTEIN KINASE 1"/>
    <property type="match status" value="1"/>
</dbReference>
<dbReference type="AlphaFoldDB" id="A0A8H7PTK9"/>
<comment type="caution">
    <text evidence="3">The sequence shown here is derived from an EMBL/GenBank/DDBJ whole genome shotgun (WGS) entry which is preliminary data.</text>
</comment>
<dbReference type="GO" id="GO:0055088">
    <property type="term" value="P:lipid homeostasis"/>
    <property type="evidence" value="ECO:0007669"/>
    <property type="project" value="TreeGrafter"/>
</dbReference>
<dbReference type="InterPro" id="IPR051130">
    <property type="entry name" value="Mito_struct-func_regulator"/>
</dbReference>
<proteinExistence type="inferred from homology"/>
<name>A0A8H7PTK9_9FUNG</name>
<evidence type="ECO:0000259" key="2">
    <source>
        <dbReference type="Pfam" id="PF03109"/>
    </source>
</evidence>
<dbReference type="EMBL" id="JAEPRA010000010">
    <property type="protein sequence ID" value="KAG2179593.1"/>
    <property type="molecule type" value="Genomic_DNA"/>
</dbReference>